<accession>A0A0S6Z2U9</accession>
<sequence>MKLRVLVVDDEPLARLGVLTRLAAMPDIEIVGECGAGLEAVAAIRQHAPDLVFLDVQMPDVDGFGVLEALAGETLPLVVFLTAYDRFALRAFDIHAVDYLLKPIDDERFAEAVRRARAAMMLRDGDAWQQRLLDMLAERNGVAPRHAERFAIRTGSRVAFVAAAEIDWIEAMGDYAGLHVADKTHLLREPLHTLVNRLDPRCFLRVHRSAIVRLDRVAELRTLPNRDGELQLKDGTRLRVSRSYSDALRKALAG</sequence>
<dbReference type="HOGENOM" id="CLU_000445_14_1_6"/>
<keyword evidence="1" id="KW-0902">Two-component regulatory system</keyword>
<dbReference type="InterPro" id="IPR007492">
    <property type="entry name" value="LytTR_DNA-bd_dom"/>
</dbReference>
<dbReference type="PANTHER" id="PTHR37299:SF1">
    <property type="entry name" value="STAGE 0 SPORULATION PROTEIN A HOMOLOG"/>
    <property type="match status" value="1"/>
</dbReference>
<dbReference type="InterPro" id="IPR011006">
    <property type="entry name" value="CheY-like_superfamily"/>
</dbReference>
<dbReference type="SMART" id="SM00448">
    <property type="entry name" value="REC"/>
    <property type="match status" value="1"/>
</dbReference>
<dbReference type="InterPro" id="IPR046947">
    <property type="entry name" value="LytR-like"/>
</dbReference>
<dbReference type="InterPro" id="IPR001789">
    <property type="entry name" value="Sig_transdc_resp-reg_receiver"/>
</dbReference>
<dbReference type="RefSeq" id="WP_062537997.1">
    <property type="nucleotide sequence ID" value="NZ_DF970273.1"/>
</dbReference>
<protein>
    <submittedName>
        <fullName evidence="5">Sensory transduction protein lytT</fullName>
    </submittedName>
</protein>
<proteinExistence type="predicted"/>
<dbReference type="Gene3D" id="2.40.50.1020">
    <property type="entry name" value="LytTr DNA-binding domain"/>
    <property type="match status" value="1"/>
</dbReference>
<dbReference type="PROSITE" id="PS50930">
    <property type="entry name" value="HTH_LYTTR"/>
    <property type="match status" value="1"/>
</dbReference>
<reference evidence="5" key="1">
    <citation type="submission" date="2015-03" db="EMBL/GenBank/DDBJ databases">
        <title>Draft genome sequence of Mizugakiibacter sediminis skMP5.</title>
        <authorList>
            <person name="Watanabe T."/>
            <person name="Kojima H."/>
            <person name="Fukui M."/>
        </authorList>
    </citation>
    <scope>NUCLEOTIDE SEQUENCE</scope>
    <source>
        <strain evidence="5">SkMP5</strain>
    </source>
</reference>
<dbReference type="GO" id="GO:0000156">
    <property type="term" value="F:phosphorelay response regulator activity"/>
    <property type="evidence" value="ECO:0007669"/>
    <property type="project" value="InterPro"/>
</dbReference>
<evidence type="ECO:0000313" key="5">
    <source>
        <dbReference type="EMBL" id="GAN44814.1"/>
    </source>
</evidence>
<name>A0A0S6Z2U9_9GAMM</name>
<evidence type="ECO:0000259" key="3">
    <source>
        <dbReference type="PROSITE" id="PS50110"/>
    </source>
</evidence>
<feature type="domain" description="Response regulatory" evidence="3">
    <location>
        <begin position="4"/>
        <end position="117"/>
    </location>
</feature>
<keyword evidence="2" id="KW-0597">Phosphoprotein</keyword>
<evidence type="ECO:0000256" key="2">
    <source>
        <dbReference type="PROSITE-ProRule" id="PRU00169"/>
    </source>
</evidence>
<organism evidence="5">
    <name type="scientific">Mizugakiibacter sediminis</name>
    <dbReference type="NCBI Taxonomy" id="1475481"/>
    <lineage>
        <taxon>Bacteria</taxon>
        <taxon>Pseudomonadati</taxon>
        <taxon>Pseudomonadota</taxon>
        <taxon>Gammaproteobacteria</taxon>
        <taxon>Lysobacterales</taxon>
        <taxon>Rhodanobacteraceae</taxon>
        <taxon>Mizugakiibacter</taxon>
    </lineage>
</organism>
<evidence type="ECO:0000256" key="1">
    <source>
        <dbReference type="ARBA" id="ARBA00023012"/>
    </source>
</evidence>
<feature type="domain" description="HTH LytTR-type" evidence="4">
    <location>
        <begin position="150"/>
        <end position="254"/>
    </location>
</feature>
<feature type="modified residue" description="4-aspartylphosphate" evidence="2">
    <location>
        <position position="55"/>
    </location>
</feature>
<dbReference type="GO" id="GO:0003677">
    <property type="term" value="F:DNA binding"/>
    <property type="evidence" value="ECO:0007669"/>
    <property type="project" value="InterPro"/>
</dbReference>
<dbReference type="SMART" id="SM00850">
    <property type="entry name" value="LytTR"/>
    <property type="match status" value="1"/>
</dbReference>
<dbReference type="SUPFAM" id="SSF52172">
    <property type="entry name" value="CheY-like"/>
    <property type="match status" value="1"/>
</dbReference>
<dbReference type="Pfam" id="PF00072">
    <property type="entry name" value="Response_reg"/>
    <property type="match status" value="1"/>
</dbReference>
<dbReference type="Gene3D" id="3.40.50.2300">
    <property type="match status" value="1"/>
</dbReference>
<gene>
    <name evidence="5" type="ORF">MBSD_1349</name>
</gene>
<dbReference type="OrthoDB" id="236568at2"/>
<dbReference type="EMBL" id="DF952378">
    <property type="protein sequence ID" value="GAN44814.1"/>
    <property type="molecule type" value="Genomic_DNA"/>
</dbReference>
<dbReference type="Pfam" id="PF04397">
    <property type="entry name" value="LytTR"/>
    <property type="match status" value="1"/>
</dbReference>
<dbReference type="PROSITE" id="PS50110">
    <property type="entry name" value="RESPONSE_REGULATORY"/>
    <property type="match status" value="1"/>
</dbReference>
<evidence type="ECO:0000259" key="4">
    <source>
        <dbReference type="PROSITE" id="PS50930"/>
    </source>
</evidence>
<dbReference type="PANTHER" id="PTHR37299">
    <property type="entry name" value="TRANSCRIPTIONAL REGULATOR-RELATED"/>
    <property type="match status" value="1"/>
</dbReference>
<dbReference type="AlphaFoldDB" id="A0A0S6Z2U9"/>